<reference evidence="6" key="1">
    <citation type="submission" date="2023-10" db="EMBL/GenBank/DDBJ databases">
        <authorList>
            <person name="Chen Y."/>
            <person name="Shah S."/>
            <person name="Dougan E. K."/>
            <person name="Thang M."/>
            <person name="Chan C."/>
        </authorList>
    </citation>
    <scope>NUCLEOTIDE SEQUENCE [LARGE SCALE GENOMIC DNA]</scope>
</reference>
<dbReference type="Pfam" id="PF12796">
    <property type="entry name" value="Ank_2"/>
    <property type="match status" value="1"/>
</dbReference>
<evidence type="ECO:0000313" key="7">
    <source>
        <dbReference type="Proteomes" id="UP001189429"/>
    </source>
</evidence>
<name>A0ABN9W9A6_9DINO</name>
<feature type="compositionally biased region" description="Low complexity" evidence="5">
    <location>
        <begin position="206"/>
        <end position="240"/>
    </location>
</feature>
<feature type="compositionally biased region" description="Low complexity" evidence="5">
    <location>
        <begin position="415"/>
        <end position="427"/>
    </location>
</feature>
<dbReference type="EMBL" id="CAUYUJ010018247">
    <property type="protein sequence ID" value="CAK0881914.1"/>
    <property type="molecule type" value="Genomic_DNA"/>
</dbReference>
<evidence type="ECO:0000256" key="3">
    <source>
        <dbReference type="PROSITE-ProRule" id="PRU00023"/>
    </source>
</evidence>
<dbReference type="InterPro" id="IPR002110">
    <property type="entry name" value="Ankyrin_rpt"/>
</dbReference>
<gene>
    <name evidence="6" type="ORF">PCOR1329_LOCUS64617</name>
</gene>
<dbReference type="SUPFAM" id="SSF48403">
    <property type="entry name" value="Ankyrin repeat"/>
    <property type="match status" value="1"/>
</dbReference>
<evidence type="ECO:0000256" key="1">
    <source>
        <dbReference type="ARBA" id="ARBA00022737"/>
    </source>
</evidence>
<dbReference type="InterPro" id="IPR036770">
    <property type="entry name" value="Ankyrin_rpt-contain_sf"/>
</dbReference>
<dbReference type="PROSITE" id="PS50297">
    <property type="entry name" value="ANK_REP_REGION"/>
    <property type="match status" value="1"/>
</dbReference>
<dbReference type="Gene3D" id="1.25.40.20">
    <property type="entry name" value="Ankyrin repeat-containing domain"/>
    <property type="match status" value="1"/>
</dbReference>
<dbReference type="PANTHER" id="PTHR24173:SF74">
    <property type="entry name" value="ANKYRIN REPEAT DOMAIN-CONTAINING PROTEIN 16"/>
    <property type="match status" value="1"/>
</dbReference>
<feature type="region of interest" description="Disordered" evidence="5">
    <location>
        <begin position="415"/>
        <end position="446"/>
    </location>
</feature>
<keyword evidence="7" id="KW-1185">Reference proteome</keyword>
<feature type="region of interest" description="Disordered" evidence="5">
    <location>
        <begin position="201"/>
        <end position="247"/>
    </location>
</feature>
<dbReference type="Gene3D" id="2.60.40.10">
    <property type="entry name" value="Immunoglobulins"/>
    <property type="match status" value="1"/>
</dbReference>
<dbReference type="Proteomes" id="UP001189429">
    <property type="component" value="Unassembled WGS sequence"/>
</dbReference>
<accession>A0ABN9W9A6</accession>
<dbReference type="SMART" id="SM00248">
    <property type="entry name" value="ANK"/>
    <property type="match status" value="1"/>
</dbReference>
<keyword evidence="2 3" id="KW-0040">ANK repeat</keyword>
<proteinExistence type="predicted"/>
<comment type="caution">
    <text evidence="6">The sequence shown here is derived from an EMBL/GenBank/DDBJ whole genome shotgun (WGS) entry which is preliminary data.</text>
</comment>
<feature type="repeat" description="ANK" evidence="3">
    <location>
        <begin position="345"/>
        <end position="377"/>
    </location>
</feature>
<feature type="coiled-coil region" evidence="4">
    <location>
        <begin position="487"/>
        <end position="549"/>
    </location>
</feature>
<evidence type="ECO:0000256" key="4">
    <source>
        <dbReference type="SAM" id="Coils"/>
    </source>
</evidence>
<sequence length="722" mass="74875">MSCAEALIPAGEHAKVTYLDDEGDACTLLEQSVLDALCMASSGDGDQATVSPRRAQTWISERFVQLDSGDVARRRRPVCSFADGASLEHSRVLLLCVQGGGSRHSAEAVSESSGACADAAAAPADLRAVEESKLRARADMRAHLAAFLGGRPRARFEEWIADYHPDNVVPPGRDSRGLPTIDRRLYHEGGDHRAIWSEHARDDGPAPEAEAGAQGAASPREPTAAEPEAAGAAPAEPGRAAPEEEQRSLWDACRVGGLKRAAQLVGAKPMHIGCALSSLLAGAAEHASGAASWETSAALPSGASRAPPSTKEQHSFLDVCKLGDFKKAKKLIDAKPELINAQPERRWSALHHFAQRGHEEAVRYLIDRGADLSALNVDGATPPEVADDSVLHLFIAGHDGGIVLGPAPVVVEAEPAAESGPAKAPSAVGLSPSRRRRSSQEDSLHGEAVAGAMASTAVTSCLEDLGAENARLEESSPSLAAEASRVQESAEASLRDAAREQRRLERELEETLSRNAALLAERDGLRASLQQARQQLRAQSSQADGLQHQLATAAASVRAAAPADEGPSASVVSCELVVGVEVRESEGGCGDATEELGELVFASGARSAFRLGSVGLATVPLGAGAEAEAPVCAQVRVLNDGATEWPATAAVVCLSGPGLGAPLSAVGPLAAGEATDVTLDLALPPRSEPLESRSVWALVDAASGRPLGPLLVLDAAWRAEAA</sequence>
<dbReference type="InterPro" id="IPR013783">
    <property type="entry name" value="Ig-like_fold"/>
</dbReference>
<evidence type="ECO:0000313" key="6">
    <source>
        <dbReference type="EMBL" id="CAK0881914.1"/>
    </source>
</evidence>
<dbReference type="PROSITE" id="PS50088">
    <property type="entry name" value="ANK_REPEAT"/>
    <property type="match status" value="1"/>
</dbReference>
<keyword evidence="1" id="KW-0677">Repeat</keyword>
<protein>
    <submittedName>
        <fullName evidence="6">Uncharacterized protein</fullName>
    </submittedName>
</protein>
<organism evidence="6 7">
    <name type="scientific">Prorocentrum cordatum</name>
    <dbReference type="NCBI Taxonomy" id="2364126"/>
    <lineage>
        <taxon>Eukaryota</taxon>
        <taxon>Sar</taxon>
        <taxon>Alveolata</taxon>
        <taxon>Dinophyceae</taxon>
        <taxon>Prorocentrales</taxon>
        <taxon>Prorocentraceae</taxon>
        <taxon>Prorocentrum</taxon>
    </lineage>
</organism>
<dbReference type="PANTHER" id="PTHR24173">
    <property type="entry name" value="ANKYRIN REPEAT CONTAINING"/>
    <property type="match status" value="1"/>
</dbReference>
<evidence type="ECO:0000256" key="5">
    <source>
        <dbReference type="SAM" id="MobiDB-lite"/>
    </source>
</evidence>
<keyword evidence="4" id="KW-0175">Coiled coil</keyword>
<evidence type="ECO:0000256" key="2">
    <source>
        <dbReference type="ARBA" id="ARBA00023043"/>
    </source>
</evidence>